<sequence>MKPAARPGSLDQQHYRKTISKTDSVGPTGSPVSAFGFHG</sequence>
<dbReference type="Proteomes" id="UP000020681">
    <property type="component" value="Unassembled WGS sequence"/>
</dbReference>
<dbReference type="EMBL" id="JAOL01000166">
    <property type="protein sequence ID" value="EUA87140.1"/>
    <property type="molecule type" value="Genomic_DNA"/>
</dbReference>
<evidence type="ECO:0000313" key="3">
    <source>
        <dbReference type="Proteomes" id="UP000020681"/>
    </source>
</evidence>
<proteinExistence type="predicted"/>
<protein>
    <submittedName>
        <fullName evidence="2">Uncharacterized protein</fullName>
    </submittedName>
</protein>
<organism evidence="2 3">
    <name type="scientific">Mycobacterium ulcerans str. Harvey</name>
    <dbReference type="NCBI Taxonomy" id="1299332"/>
    <lineage>
        <taxon>Bacteria</taxon>
        <taxon>Bacillati</taxon>
        <taxon>Actinomycetota</taxon>
        <taxon>Actinomycetes</taxon>
        <taxon>Mycobacteriales</taxon>
        <taxon>Mycobacteriaceae</taxon>
        <taxon>Mycobacterium</taxon>
        <taxon>Mycobacterium ulcerans group</taxon>
    </lineage>
</organism>
<keyword evidence="3" id="KW-1185">Reference proteome</keyword>
<name>A0ABP3A6Q5_MYCUL</name>
<gene>
    <name evidence="2" type="ORF">I551_6526</name>
</gene>
<evidence type="ECO:0000313" key="2">
    <source>
        <dbReference type="EMBL" id="EUA87140.1"/>
    </source>
</evidence>
<evidence type="ECO:0000256" key="1">
    <source>
        <dbReference type="SAM" id="MobiDB-lite"/>
    </source>
</evidence>
<feature type="region of interest" description="Disordered" evidence="1">
    <location>
        <begin position="1"/>
        <end position="39"/>
    </location>
</feature>
<accession>A0ABP3A6Q5</accession>
<comment type="caution">
    <text evidence="2">The sequence shown here is derived from an EMBL/GenBank/DDBJ whole genome shotgun (WGS) entry which is preliminary data.</text>
</comment>
<feature type="compositionally biased region" description="Polar residues" evidence="1">
    <location>
        <begin position="21"/>
        <end position="31"/>
    </location>
</feature>
<reference evidence="2 3" key="1">
    <citation type="submission" date="2014-01" db="EMBL/GenBank/DDBJ databases">
        <authorList>
            <person name="Dobos K."/>
            <person name="Lenaerts A."/>
            <person name="Ordway D."/>
            <person name="DeGroote M.A."/>
            <person name="Parker T."/>
            <person name="Sizemore C."/>
            <person name="Tallon L.J."/>
            <person name="Sadzewicz L.K."/>
            <person name="Sengamalay N."/>
            <person name="Fraser C.M."/>
            <person name="Hine E."/>
            <person name="Shefchek K.A."/>
            <person name="Das S.P."/>
            <person name="Tettelin H."/>
        </authorList>
    </citation>
    <scope>NUCLEOTIDE SEQUENCE [LARGE SCALE GENOMIC DNA]</scope>
    <source>
        <strain evidence="2 3">Harvey</strain>
    </source>
</reference>